<keyword evidence="2" id="KW-1185">Reference proteome</keyword>
<organism evidence="1 2">
    <name type="scientific">Salix purpurea</name>
    <name type="common">Purple osier willow</name>
    <dbReference type="NCBI Taxonomy" id="77065"/>
    <lineage>
        <taxon>Eukaryota</taxon>
        <taxon>Viridiplantae</taxon>
        <taxon>Streptophyta</taxon>
        <taxon>Embryophyta</taxon>
        <taxon>Tracheophyta</taxon>
        <taxon>Spermatophyta</taxon>
        <taxon>Magnoliopsida</taxon>
        <taxon>eudicotyledons</taxon>
        <taxon>Gunneridae</taxon>
        <taxon>Pentapetalae</taxon>
        <taxon>rosids</taxon>
        <taxon>fabids</taxon>
        <taxon>Malpighiales</taxon>
        <taxon>Salicaceae</taxon>
        <taxon>Saliceae</taxon>
        <taxon>Salix</taxon>
    </lineage>
</organism>
<reference evidence="1" key="2">
    <citation type="journal article" date="2023" name="Int. J. Mol. Sci.">
        <title>De Novo Assembly and Annotation of 11 Diverse Shrub Willow (Salix) Genomes Reveals Novel Gene Organization in Sex-Linked Regions.</title>
        <authorList>
            <person name="Hyden B."/>
            <person name="Feng K."/>
            <person name="Yates T.B."/>
            <person name="Jawdy S."/>
            <person name="Cereghino C."/>
            <person name="Smart L.B."/>
            <person name="Muchero W."/>
        </authorList>
    </citation>
    <scope>NUCLEOTIDE SEQUENCE</scope>
    <source>
        <tissue evidence="1">Shoot tip</tissue>
    </source>
</reference>
<dbReference type="EMBL" id="JAPFFK010000006">
    <property type="protein sequence ID" value="KAJ6760422.1"/>
    <property type="molecule type" value="Genomic_DNA"/>
</dbReference>
<evidence type="ECO:0000313" key="1">
    <source>
        <dbReference type="EMBL" id="KAJ6760422.1"/>
    </source>
</evidence>
<comment type="caution">
    <text evidence="1">The sequence shown here is derived from an EMBL/GenBank/DDBJ whole genome shotgun (WGS) entry which is preliminary data.</text>
</comment>
<dbReference type="Proteomes" id="UP001151532">
    <property type="component" value="Chromosome 15Z"/>
</dbReference>
<dbReference type="AlphaFoldDB" id="A0A9Q1A754"/>
<sequence>MLPAGVAVSKRWKSPSFYYCYIASHAWIRHSWHLLKSSATFLV</sequence>
<gene>
    <name evidence="1" type="ORF">OIU79_025298</name>
</gene>
<name>A0A9Q1A754_SALPP</name>
<proteinExistence type="predicted"/>
<evidence type="ECO:0000313" key="2">
    <source>
        <dbReference type="Proteomes" id="UP001151532"/>
    </source>
</evidence>
<accession>A0A9Q1A754</accession>
<protein>
    <submittedName>
        <fullName evidence="1">Uncharacterized protein</fullName>
    </submittedName>
</protein>
<reference evidence="1" key="1">
    <citation type="submission" date="2022-11" db="EMBL/GenBank/DDBJ databases">
        <authorList>
            <person name="Hyden B.L."/>
            <person name="Feng K."/>
            <person name="Yates T."/>
            <person name="Jawdy S."/>
            <person name="Smart L.B."/>
            <person name="Muchero W."/>
        </authorList>
    </citation>
    <scope>NUCLEOTIDE SEQUENCE</scope>
    <source>
        <tissue evidence="1">Shoot tip</tissue>
    </source>
</reference>